<feature type="signal peptide" evidence="2">
    <location>
        <begin position="1"/>
        <end position="18"/>
    </location>
</feature>
<dbReference type="Proteomes" id="UP000494206">
    <property type="component" value="Unassembled WGS sequence"/>
</dbReference>
<dbReference type="EMBL" id="CADEPM010000002">
    <property type="protein sequence ID" value="CAB3399844.1"/>
    <property type="molecule type" value="Genomic_DNA"/>
</dbReference>
<evidence type="ECO:0000313" key="4">
    <source>
        <dbReference type="Proteomes" id="UP000494206"/>
    </source>
</evidence>
<feature type="region of interest" description="Disordered" evidence="1">
    <location>
        <begin position="40"/>
        <end position="72"/>
    </location>
</feature>
<evidence type="ECO:0000256" key="2">
    <source>
        <dbReference type="SAM" id="SignalP"/>
    </source>
</evidence>
<accession>A0A8S1EF95</accession>
<proteinExistence type="predicted"/>
<name>A0A8S1EF95_9PELO</name>
<evidence type="ECO:0000256" key="1">
    <source>
        <dbReference type="SAM" id="MobiDB-lite"/>
    </source>
</evidence>
<evidence type="ECO:0000313" key="3">
    <source>
        <dbReference type="EMBL" id="CAB3399844.1"/>
    </source>
</evidence>
<reference evidence="3 4" key="1">
    <citation type="submission" date="2020-04" db="EMBL/GenBank/DDBJ databases">
        <authorList>
            <person name="Laetsch R D."/>
            <person name="Stevens L."/>
            <person name="Kumar S."/>
            <person name="Blaxter L. M."/>
        </authorList>
    </citation>
    <scope>NUCLEOTIDE SEQUENCE [LARGE SCALE GENOMIC DNA]</scope>
</reference>
<organism evidence="3 4">
    <name type="scientific">Caenorhabditis bovis</name>
    <dbReference type="NCBI Taxonomy" id="2654633"/>
    <lineage>
        <taxon>Eukaryota</taxon>
        <taxon>Metazoa</taxon>
        <taxon>Ecdysozoa</taxon>
        <taxon>Nematoda</taxon>
        <taxon>Chromadorea</taxon>
        <taxon>Rhabditida</taxon>
        <taxon>Rhabditina</taxon>
        <taxon>Rhabditomorpha</taxon>
        <taxon>Rhabditoidea</taxon>
        <taxon>Rhabditidae</taxon>
        <taxon>Peloderinae</taxon>
        <taxon>Caenorhabditis</taxon>
    </lineage>
</organism>
<feature type="chain" id="PRO_5035948086" evidence="2">
    <location>
        <begin position="19"/>
        <end position="84"/>
    </location>
</feature>
<comment type="caution">
    <text evidence="3">The sequence shown here is derived from an EMBL/GenBank/DDBJ whole genome shotgun (WGS) entry which is preliminary data.</text>
</comment>
<keyword evidence="2" id="KW-0732">Signal</keyword>
<protein>
    <submittedName>
        <fullName evidence="3">Uncharacterized protein</fullName>
    </submittedName>
</protein>
<keyword evidence="4" id="KW-1185">Reference proteome</keyword>
<gene>
    <name evidence="3" type="ORF">CBOVIS_LOCUS2902</name>
</gene>
<dbReference type="AlphaFoldDB" id="A0A8S1EF95"/>
<sequence>MNFLSFVLLLIAAVSTFAAPQFIQKTTVIHGGPGFGRPGFGGPGFGRPGFGGPGFGRPGFGGPAFGRPGFGGPTTVIKKTIIHG</sequence>